<keyword evidence="5" id="KW-1185">Reference proteome</keyword>
<dbReference type="OrthoDB" id="10609413at2759"/>
<sequence length="163" mass="17263">MHTNALSALAFALYFLLSPVAATSRSFSALLSVLPACGQQCFNQLLGPFPAIVFSSLCNSLMRIFHYWAMRCSKCKDSSDLTKMDAAIQIVPQFCGTSVGVARQANASIEGGGGKESVAESTAPTKDEHHNLRSMRDAASSSSLSAVSLTRLLGSLCIVLVTL</sequence>
<protein>
    <submittedName>
        <fullName evidence="4">Uncharacterized protein</fullName>
    </submittedName>
</protein>
<keyword evidence="2" id="KW-1133">Transmembrane helix</keyword>
<reference evidence="4 5" key="1">
    <citation type="submission" date="2016-07" db="EMBL/GenBank/DDBJ databases">
        <title>Pervasive Adenine N6-methylation of Active Genes in Fungi.</title>
        <authorList>
            <consortium name="DOE Joint Genome Institute"/>
            <person name="Mondo S.J."/>
            <person name="Dannebaum R.O."/>
            <person name="Kuo R.C."/>
            <person name="Labutti K."/>
            <person name="Haridas S."/>
            <person name="Kuo A."/>
            <person name="Salamov A."/>
            <person name="Ahrendt S.R."/>
            <person name="Lipzen A."/>
            <person name="Sullivan W."/>
            <person name="Andreopoulos W.B."/>
            <person name="Clum A."/>
            <person name="Lindquist E."/>
            <person name="Daum C."/>
            <person name="Ramamoorthy G.K."/>
            <person name="Gryganskyi A."/>
            <person name="Culley D."/>
            <person name="Magnuson J.K."/>
            <person name="James T.Y."/>
            <person name="O'Malley M.A."/>
            <person name="Stajich J.E."/>
            <person name="Spatafora J.W."/>
            <person name="Visel A."/>
            <person name="Grigoriev I.V."/>
        </authorList>
    </citation>
    <scope>NUCLEOTIDE SEQUENCE [LARGE SCALE GENOMIC DNA]</scope>
    <source>
        <strain evidence="4 5">JEL800</strain>
    </source>
</reference>
<evidence type="ECO:0000313" key="4">
    <source>
        <dbReference type="EMBL" id="ORY43615.1"/>
    </source>
</evidence>
<feature type="signal peptide" evidence="3">
    <location>
        <begin position="1"/>
        <end position="22"/>
    </location>
</feature>
<name>A0A1Y2CBA8_9FUNG</name>
<organism evidence="4 5">
    <name type="scientific">Rhizoclosmatium globosum</name>
    <dbReference type="NCBI Taxonomy" id="329046"/>
    <lineage>
        <taxon>Eukaryota</taxon>
        <taxon>Fungi</taxon>
        <taxon>Fungi incertae sedis</taxon>
        <taxon>Chytridiomycota</taxon>
        <taxon>Chytridiomycota incertae sedis</taxon>
        <taxon>Chytridiomycetes</taxon>
        <taxon>Chytridiales</taxon>
        <taxon>Chytriomycetaceae</taxon>
        <taxon>Rhizoclosmatium</taxon>
    </lineage>
</organism>
<feature type="region of interest" description="Disordered" evidence="1">
    <location>
        <begin position="109"/>
        <end position="131"/>
    </location>
</feature>
<evidence type="ECO:0000256" key="3">
    <source>
        <dbReference type="SAM" id="SignalP"/>
    </source>
</evidence>
<feature type="transmembrane region" description="Helical" evidence="2">
    <location>
        <begin position="46"/>
        <end position="69"/>
    </location>
</feature>
<dbReference type="Proteomes" id="UP000193642">
    <property type="component" value="Unassembled WGS sequence"/>
</dbReference>
<evidence type="ECO:0000256" key="1">
    <source>
        <dbReference type="SAM" id="MobiDB-lite"/>
    </source>
</evidence>
<keyword evidence="3" id="KW-0732">Signal</keyword>
<keyword evidence="2" id="KW-0472">Membrane</keyword>
<dbReference type="EMBL" id="MCGO01000024">
    <property type="protein sequence ID" value="ORY43615.1"/>
    <property type="molecule type" value="Genomic_DNA"/>
</dbReference>
<comment type="caution">
    <text evidence="4">The sequence shown here is derived from an EMBL/GenBank/DDBJ whole genome shotgun (WGS) entry which is preliminary data.</text>
</comment>
<proteinExistence type="predicted"/>
<gene>
    <name evidence="4" type="ORF">BCR33DRAFT_717302</name>
</gene>
<keyword evidence="2" id="KW-0812">Transmembrane</keyword>
<evidence type="ECO:0000256" key="2">
    <source>
        <dbReference type="SAM" id="Phobius"/>
    </source>
</evidence>
<dbReference type="AlphaFoldDB" id="A0A1Y2CBA8"/>
<evidence type="ECO:0000313" key="5">
    <source>
        <dbReference type="Proteomes" id="UP000193642"/>
    </source>
</evidence>
<accession>A0A1Y2CBA8</accession>
<feature type="chain" id="PRO_5012440683" evidence="3">
    <location>
        <begin position="23"/>
        <end position="163"/>
    </location>
</feature>